<dbReference type="InterPro" id="IPR003594">
    <property type="entry name" value="HATPase_dom"/>
</dbReference>
<evidence type="ECO:0000259" key="10">
    <source>
        <dbReference type="SMART" id="SM00387"/>
    </source>
</evidence>
<evidence type="ECO:0000256" key="3">
    <source>
        <dbReference type="ARBA" id="ARBA00022490"/>
    </source>
</evidence>
<comment type="subcellular location">
    <subcellularLocation>
        <location evidence="1 8">Cytoplasm</location>
    </subcellularLocation>
</comment>
<evidence type="ECO:0000256" key="4">
    <source>
        <dbReference type="ARBA" id="ARBA00022741"/>
    </source>
</evidence>
<feature type="binding site" evidence="9">
    <location>
        <position position="176"/>
    </location>
    <ligand>
        <name>ATP</name>
        <dbReference type="ChEBI" id="CHEBI:30616"/>
    </ligand>
</feature>
<dbReference type="GO" id="GO:0005524">
    <property type="term" value="F:ATP binding"/>
    <property type="evidence" value="ECO:0007669"/>
    <property type="project" value="UniProtKB-UniRule"/>
</dbReference>
<reference evidence="11 12" key="1">
    <citation type="submission" date="2016-10" db="EMBL/GenBank/DDBJ databases">
        <authorList>
            <person name="de Groot N.N."/>
        </authorList>
    </citation>
    <scope>NUCLEOTIDE SEQUENCE [LARGE SCALE GENOMIC DNA]</scope>
    <source>
        <strain evidence="11 12">DSM 2179</strain>
    </source>
</reference>
<dbReference type="InterPro" id="IPR036890">
    <property type="entry name" value="HATPase_C_sf"/>
</dbReference>
<dbReference type="InterPro" id="IPR001404">
    <property type="entry name" value="Hsp90_fam"/>
</dbReference>
<dbReference type="PROSITE" id="PS00298">
    <property type="entry name" value="HSP90"/>
    <property type="match status" value="1"/>
</dbReference>
<evidence type="ECO:0000256" key="8">
    <source>
        <dbReference type="HAMAP-Rule" id="MF_00505"/>
    </source>
</evidence>
<feature type="binding site" evidence="9">
    <location>
        <position position="84"/>
    </location>
    <ligand>
        <name>ATP</name>
        <dbReference type="ChEBI" id="CHEBI:30616"/>
    </ligand>
</feature>
<dbReference type="InterPro" id="IPR019805">
    <property type="entry name" value="Heat_shock_protein_90_CS"/>
</dbReference>
<keyword evidence="4 8" id="KW-0547">Nucleotide-binding</keyword>
<feature type="binding site" evidence="9">
    <location>
        <position position="357"/>
    </location>
    <ligand>
        <name>ATP</name>
        <dbReference type="ChEBI" id="CHEBI:30616"/>
    </ligand>
</feature>
<evidence type="ECO:0000256" key="5">
    <source>
        <dbReference type="ARBA" id="ARBA00022840"/>
    </source>
</evidence>
<dbReference type="NCBIfam" id="NF003555">
    <property type="entry name" value="PRK05218.1"/>
    <property type="match status" value="1"/>
</dbReference>
<dbReference type="InterPro" id="IPR020568">
    <property type="entry name" value="Ribosomal_Su5_D2-typ_SF"/>
</dbReference>
<dbReference type="Proteomes" id="UP000199662">
    <property type="component" value="Unassembled WGS sequence"/>
</dbReference>
<feature type="binding site" evidence="9">
    <location>
        <begin position="126"/>
        <end position="131"/>
    </location>
    <ligand>
        <name>ATP</name>
        <dbReference type="ChEBI" id="CHEBI:30616"/>
    </ligand>
</feature>
<dbReference type="GO" id="GO:0016887">
    <property type="term" value="F:ATP hydrolysis activity"/>
    <property type="evidence" value="ECO:0007669"/>
    <property type="project" value="InterPro"/>
</dbReference>
<feature type="binding site" evidence="9">
    <location>
        <begin position="99"/>
        <end position="100"/>
    </location>
    <ligand>
        <name>ATP</name>
        <dbReference type="ChEBI" id="CHEBI:30616"/>
    </ligand>
</feature>
<evidence type="ECO:0000256" key="9">
    <source>
        <dbReference type="PIRSR" id="PIRSR002583-1"/>
    </source>
</evidence>
<evidence type="ECO:0000313" key="12">
    <source>
        <dbReference type="Proteomes" id="UP000199662"/>
    </source>
</evidence>
<dbReference type="STRING" id="84035.SAMN05660742_104115"/>
<keyword evidence="3 8" id="KW-0963">Cytoplasm</keyword>
<sequence length="652" mass="74845">MAKEMHEFQAETKQLLDLMVHSIYTNREIFLRELISNASDAIDKAHFESLTNRELLEGNDTFEIYLVPDEASHTLTISDNGIGMTYDEVVDNIGTIAKSGTKAFMEKMKEAKEAGGDVSDKEMIGQFGVGFYSAFMIAEKVTIVTRKAGQATAVKWESNGDGTYSIEECEKEARGTSITLTLLPEFYGEKAEENFTDTYKIETLIKKYSDYVRYPIKMNFVIEETPKDEEGKPIEGAEKTKRDEMRTLNSMQPLWTRNKNDIKPEEYNDFFKELFHEWEAPMDVLHTKAEGTVEYTSLLFIPAHAPFNLYHNDYEPGVQLYSRHVFIMDKCKDLLPDYLRFVKGLVDSPDFSLNISRELLQQSRELKLIGKNLEKNILKTLERTLKNDRPKYEKFWEEYGKSLKIGIYNSMYSGNDTVTKLKDLLLFVSSKEASTVSSLKEYVERMPESQKKIYYATGKDRETIEHLPQMELLREKGIEVLFLLDPVDEFAIETIREYDGKQFHSISRGDLELDDVESQEVKKETEDISKKNEDLIKDIKEALTNKVSDVKVSNRLKSSAVCLVADEQGPSIAMEQAFADAKNPMFKAKRILEINPHHDLFSRLQTIHGTDKESVEFKDYCDLLYTQALLIEGILPEDPIGFANKIAKLMAK</sequence>
<dbReference type="InterPro" id="IPR020575">
    <property type="entry name" value="Hsp90_N"/>
</dbReference>
<comment type="subunit">
    <text evidence="8">Homodimer.</text>
</comment>
<dbReference type="Gene3D" id="1.20.120.790">
    <property type="entry name" value="Heat shock protein 90, C-terminal domain"/>
    <property type="match status" value="1"/>
</dbReference>
<feature type="region of interest" description="C" evidence="8">
    <location>
        <begin position="577"/>
        <end position="652"/>
    </location>
</feature>
<dbReference type="AlphaFoldDB" id="A0A1H6WRR2"/>
<feature type="region of interest" description="A; substrate-binding" evidence="8">
    <location>
        <begin position="1"/>
        <end position="357"/>
    </location>
</feature>
<feature type="binding site" evidence="9">
    <location>
        <position position="79"/>
    </location>
    <ligand>
        <name>ATP</name>
        <dbReference type="ChEBI" id="CHEBI:30616"/>
    </ligand>
</feature>
<dbReference type="FunFam" id="3.30.565.10:FF:000009">
    <property type="entry name" value="Molecular chaperone HtpG"/>
    <property type="match status" value="1"/>
</dbReference>
<dbReference type="Gene3D" id="3.30.565.10">
    <property type="entry name" value="Histidine kinase-like ATPase, C-terminal domain"/>
    <property type="match status" value="1"/>
</dbReference>
<accession>A0A1H6WRR2</accession>
<feature type="domain" description="Histidine kinase/HSP90-like ATPase" evidence="10">
    <location>
        <begin position="26"/>
        <end position="186"/>
    </location>
</feature>
<dbReference type="Gene3D" id="3.40.50.11260">
    <property type="match status" value="1"/>
</dbReference>
<proteinExistence type="inferred from homology"/>
<keyword evidence="7 8" id="KW-0143">Chaperone</keyword>
<dbReference type="PRINTS" id="PR00775">
    <property type="entry name" value="HEATSHOCK90"/>
</dbReference>
<evidence type="ECO:0000313" key="11">
    <source>
        <dbReference type="EMBL" id="SEJ19533.1"/>
    </source>
</evidence>
<dbReference type="CDD" id="cd16927">
    <property type="entry name" value="HATPase_Hsp90-like"/>
    <property type="match status" value="1"/>
</dbReference>
<dbReference type="GO" id="GO:0005737">
    <property type="term" value="C:cytoplasm"/>
    <property type="evidence" value="ECO:0007669"/>
    <property type="project" value="UniProtKB-SubCell"/>
</dbReference>
<organism evidence="11 12">
    <name type="scientific">Propionispira arboris</name>
    <dbReference type="NCBI Taxonomy" id="84035"/>
    <lineage>
        <taxon>Bacteria</taxon>
        <taxon>Bacillati</taxon>
        <taxon>Bacillota</taxon>
        <taxon>Negativicutes</taxon>
        <taxon>Selenomonadales</taxon>
        <taxon>Selenomonadaceae</taxon>
        <taxon>Propionispira</taxon>
    </lineage>
</organism>
<dbReference type="GO" id="GO:0140662">
    <property type="term" value="F:ATP-dependent protein folding chaperone"/>
    <property type="evidence" value="ECO:0007669"/>
    <property type="project" value="InterPro"/>
</dbReference>
<evidence type="ECO:0000256" key="1">
    <source>
        <dbReference type="ARBA" id="ARBA00004496"/>
    </source>
</evidence>
<dbReference type="Gene3D" id="3.30.230.80">
    <property type="match status" value="1"/>
</dbReference>
<dbReference type="Pfam" id="PF00183">
    <property type="entry name" value="HSP90"/>
    <property type="match status" value="1"/>
</dbReference>
<dbReference type="HAMAP" id="MF_00505">
    <property type="entry name" value="HSP90"/>
    <property type="match status" value="1"/>
</dbReference>
<feature type="binding site" evidence="9">
    <location>
        <position position="33"/>
    </location>
    <ligand>
        <name>ATP</name>
        <dbReference type="ChEBI" id="CHEBI:30616"/>
    </ligand>
</feature>
<dbReference type="SMART" id="SM00387">
    <property type="entry name" value="HATPase_c"/>
    <property type="match status" value="1"/>
</dbReference>
<protein>
    <recommendedName>
        <fullName evidence="8">Chaperone protein HtpG</fullName>
    </recommendedName>
    <alternativeName>
        <fullName evidence="8">Heat shock protein HtpG</fullName>
    </alternativeName>
    <alternativeName>
        <fullName evidence="8">High temperature protein G</fullName>
    </alternativeName>
</protein>
<feature type="binding site" evidence="9">
    <location>
        <position position="37"/>
    </location>
    <ligand>
        <name>ATP</name>
        <dbReference type="ChEBI" id="CHEBI:30616"/>
    </ligand>
</feature>
<dbReference type="SUPFAM" id="SSF54211">
    <property type="entry name" value="Ribosomal protein S5 domain 2-like"/>
    <property type="match status" value="1"/>
</dbReference>
<dbReference type="RefSeq" id="WP_091829903.1">
    <property type="nucleotide sequence ID" value="NZ_FNZK01000004.1"/>
</dbReference>
<evidence type="ECO:0000256" key="2">
    <source>
        <dbReference type="ARBA" id="ARBA00008239"/>
    </source>
</evidence>
<feature type="binding site" evidence="9">
    <location>
        <position position="92"/>
    </location>
    <ligand>
        <name>ATP</name>
        <dbReference type="ChEBI" id="CHEBI:30616"/>
    </ligand>
</feature>
<keyword evidence="5 8" id="KW-0067">ATP-binding</keyword>
<dbReference type="InterPro" id="IPR037196">
    <property type="entry name" value="HSP90_C"/>
</dbReference>
<dbReference type="EMBL" id="FNZK01000004">
    <property type="protein sequence ID" value="SEJ19533.1"/>
    <property type="molecule type" value="Genomic_DNA"/>
</dbReference>
<evidence type="ECO:0000256" key="6">
    <source>
        <dbReference type="ARBA" id="ARBA00023016"/>
    </source>
</evidence>
<gene>
    <name evidence="8" type="primary">htpG</name>
    <name evidence="11" type="ORF">SAMN05660742_104115</name>
</gene>
<feature type="binding site" evidence="9">
    <location>
        <position position="98"/>
    </location>
    <ligand>
        <name>ATP</name>
        <dbReference type="ChEBI" id="CHEBI:30616"/>
    </ligand>
</feature>
<comment type="function">
    <text evidence="8">Molecular chaperone. Has ATPase activity.</text>
</comment>
<dbReference type="SUPFAM" id="SSF55874">
    <property type="entry name" value="ATPase domain of HSP90 chaperone/DNA topoisomerase II/histidine kinase"/>
    <property type="match status" value="1"/>
</dbReference>
<name>A0A1H6WRR2_9FIRM</name>
<keyword evidence="12" id="KW-1185">Reference proteome</keyword>
<dbReference type="Pfam" id="PF13589">
    <property type="entry name" value="HATPase_c_3"/>
    <property type="match status" value="1"/>
</dbReference>
<dbReference type="PIRSF" id="PIRSF002583">
    <property type="entry name" value="Hsp90"/>
    <property type="match status" value="1"/>
</dbReference>
<dbReference type="SUPFAM" id="SSF110942">
    <property type="entry name" value="HSP90 C-terminal domain"/>
    <property type="match status" value="1"/>
</dbReference>
<dbReference type="GO" id="GO:0051082">
    <property type="term" value="F:unfolded protein binding"/>
    <property type="evidence" value="ECO:0007669"/>
    <property type="project" value="UniProtKB-UniRule"/>
</dbReference>
<comment type="caution">
    <text evidence="8">Lacks conserved residue(s) required for the propagation of feature annotation.</text>
</comment>
<evidence type="ECO:0000256" key="7">
    <source>
        <dbReference type="ARBA" id="ARBA00023186"/>
    </source>
</evidence>
<comment type="similarity">
    <text evidence="2 8">Belongs to the heat shock protein 90 family.</text>
</comment>
<dbReference type="PANTHER" id="PTHR11528">
    <property type="entry name" value="HEAT SHOCK PROTEIN 90 FAMILY MEMBER"/>
    <property type="match status" value="1"/>
</dbReference>
<keyword evidence="6 8" id="KW-0346">Stress response</keyword>